<dbReference type="InterPro" id="IPR036520">
    <property type="entry name" value="UPF0759_sf"/>
</dbReference>
<keyword evidence="2" id="KW-1185">Reference proteome</keyword>
<organism evidence="1 2">
    <name type="scientific">Saccharopolyspora griseoalba</name>
    <dbReference type="NCBI Taxonomy" id="1431848"/>
    <lineage>
        <taxon>Bacteria</taxon>
        <taxon>Bacillati</taxon>
        <taxon>Actinomycetota</taxon>
        <taxon>Actinomycetes</taxon>
        <taxon>Pseudonocardiales</taxon>
        <taxon>Pseudonocardiaceae</taxon>
        <taxon>Saccharopolyspora</taxon>
    </lineage>
</organism>
<dbReference type="InterPro" id="IPR002763">
    <property type="entry name" value="DUF72"/>
</dbReference>
<gene>
    <name evidence="1" type="ORF">ACFQRI_16765</name>
</gene>
<protein>
    <submittedName>
        <fullName evidence="1">DUF72 domain-containing protein</fullName>
    </submittedName>
</protein>
<dbReference type="EMBL" id="JBHTCJ010000008">
    <property type="protein sequence ID" value="MFC7343058.1"/>
    <property type="molecule type" value="Genomic_DNA"/>
</dbReference>
<sequence length="295" mass="32830">MVGCVRVGTSGWVYGPWHGPFYPRGLKRGAELEFLAERMGTVEVNGSFYSLQRPENYRRWAEQTPDDFVFAVKGSRYITHMKRLREVETALANFFASGVLALGGKLGPLLWQLPPSQAFEPERLVEFFGELPRSTGQAAELAARHDDRLSGRALTETDADRPLRHALEVRHSSFADAEAVELLREHRIGLVVADAAGSWPHLEDVTADFVYLRFHGAEELYASGYGDAELERWAELIAAWRSGRCPATERTVAEPPADDRPRDVYAYFDNDIKAHAPEDAQTLAAHFARSAGGSA</sequence>
<comment type="caution">
    <text evidence="1">The sequence shown here is derived from an EMBL/GenBank/DDBJ whole genome shotgun (WGS) entry which is preliminary data.</text>
</comment>
<dbReference type="RefSeq" id="WP_380669582.1">
    <property type="nucleotide sequence ID" value="NZ_JBHTCJ010000008.1"/>
</dbReference>
<dbReference type="PANTHER" id="PTHR30348:SF4">
    <property type="entry name" value="DUF72 DOMAIN-CONTAINING PROTEIN"/>
    <property type="match status" value="1"/>
</dbReference>
<evidence type="ECO:0000313" key="2">
    <source>
        <dbReference type="Proteomes" id="UP001596504"/>
    </source>
</evidence>
<name>A0ABW2LN27_9PSEU</name>
<accession>A0ABW2LN27</accession>
<dbReference type="PANTHER" id="PTHR30348">
    <property type="entry name" value="UNCHARACTERIZED PROTEIN YECE"/>
    <property type="match status" value="1"/>
</dbReference>
<dbReference type="Gene3D" id="3.20.20.410">
    <property type="entry name" value="Protein of unknown function UPF0759"/>
    <property type="match status" value="1"/>
</dbReference>
<dbReference type="SUPFAM" id="SSF117396">
    <property type="entry name" value="TM1631-like"/>
    <property type="match status" value="1"/>
</dbReference>
<evidence type="ECO:0000313" key="1">
    <source>
        <dbReference type="EMBL" id="MFC7343058.1"/>
    </source>
</evidence>
<dbReference type="Pfam" id="PF01904">
    <property type="entry name" value="DUF72"/>
    <property type="match status" value="1"/>
</dbReference>
<reference evidence="2" key="1">
    <citation type="journal article" date="2019" name="Int. J. Syst. Evol. Microbiol.">
        <title>The Global Catalogue of Microorganisms (GCM) 10K type strain sequencing project: providing services to taxonomists for standard genome sequencing and annotation.</title>
        <authorList>
            <consortium name="The Broad Institute Genomics Platform"/>
            <consortium name="The Broad Institute Genome Sequencing Center for Infectious Disease"/>
            <person name="Wu L."/>
            <person name="Ma J."/>
        </authorList>
    </citation>
    <scope>NUCLEOTIDE SEQUENCE [LARGE SCALE GENOMIC DNA]</scope>
    <source>
        <strain evidence="2">WLHS5</strain>
    </source>
</reference>
<proteinExistence type="predicted"/>
<dbReference type="Proteomes" id="UP001596504">
    <property type="component" value="Unassembled WGS sequence"/>
</dbReference>